<feature type="transmembrane region" description="Helical" evidence="1">
    <location>
        <begin position="12"/>
        <end position="32"/>
    </location>
</feature>
<evidence type="ECO:0000313" key="3">
    <source>
        <dbReference type="Proteomes" id="UP000328092"/>
    </source>
</evidence>
<protein>
    <submittedName>
        <fullName evidence="2">Uncharacterized protein</fullName>
    </submittedName>
</protein>
<proteinExistence type="predicted"/>
<dbReference type="EMBL" id="CAADFC020000005">
    <property type="protein sequence ID" value="VIO68084.1"/>
    <property type="molecule type" value="Genomic_DNA"/>
</dbReference>
<keyword evidence="3" id="KW-1185">Reference proteome</keyword>
<evidence type="ECO:0000256" key="1">
    <source>
        <dbReference type="SAM" id="Phobius"/>
    </source>
</evidence>
<dbReference type="AlphaFoldDB" id="A0A508T2W4"/>
<keyword evidence="1" id="KW-0472">Membrane</keyword>
<gene>
    <name evidence="2" type="ORF">CI1B_18680</name>
</gene>
<keyword evidence="1" id="KW-1133">Transmembrane helix</keyword>
<comment type="caution">
    <text evidence="2">The sequence shown here is derived from an EMBL/GenBank/DDBJ whole genome shotgun (WGS) entry which is preliminary data.</text>
</comment>
<reference evidence="2" key="1">
    <citation type="submission" date="2019-02" db="EMBL/GenBank/DDBJ databases">
        <authorList>
            <person name="Pothier F.J."/>
        </authorList>
    </citation>
    <scope>NUCLEOTIDE SEQUENCE</scope>
    <source>
        <strain evidence="2">CI-1B</strain>
    </source>
</reference>
<dbReference type="Proteomes" id="UP000328092">
    <property type="component" value="Unassembled WGS sequence"/>
</dbReference>
<sequence length="50" mass="5393">MSCGVTLEMKQLNAMPYMWAAVLIAVAVWGAVGSPQMAHTSVKQHYAGTR</sequence>
<organism evidence="2 3">
    <name type="scientific">Bradyrhizobium ivorense</name>
    <dbReference type="NCBI Taxonomy" id="2511166"/>
    <lineage>
        <taxon>Bacteria</taxon>
        <taxon>Pseudomonadati</taxon>
        <taxon>Pseudomonadota</taxon>
        <taxon>Alphaproteobacteria</taxon>
        <taxon>Hyphomicrobiales</taxon>
        <taxon>Nitrobacteraceae</taxon>
        <taxon>Bradyrhizobium</taxon>
    </lineage>
</organism>
<evidence type="ECO:0000313" key="2">
    <source>
        <dbReference type="EMBL" id="VIO68084.1"/>
    </source>
</evidence>
<name>A0A508T2W4_9BRAD</name>
<accession>A0A508T2W4</accession>
<keyword evidence="1" id="KW-0812">Transmembrane</keyword>